<name>A0A0V0QFR7_PSEPJ</name>
<keyword evidence="5" id="KW-0464">Manganese</keyword>
<evidence type="ECO:0000256" key="1">
    <source>
        <dbReference type="ARBA" id="ARBA00004688"/>
    </source>
</evidence>
<dbReference type="EC" id="2.5.1.54" evidence="6"/>
<dbReference type="OMA" id="FKVMMQM"/>
<evidence type="ECO:0000256" key="3">
    <source>
        <dbReference type="ARBA" id="ARBA00022679"/>
    </source>
</evidence>
<feature type="binding site" evidence="5">
    <location>
        <position position="319"/>
    </location>
    <ligand>
        <name>phosphoenolpyruvate</name>
        <dbReference type="ChEBI" id="CHEBI:58702"/>
    </ligand>
</feature>
<reference evidence="7 8" key="1">
    <citation type="journal article" date="2015" name="Sci. Rep.">
        <title>Genome of the facultative scuticociliatosis pathogen Pseudocohnilembus persalinus provides insight into its virulence through horizontal gene transfer.</title>
        <authorList>
            <person name="Xiong J."/>
            <person name="Wang G."/>
            <person name="Cheng J."/>
            <person name="Tian M."/>
            <person name="Pan X."/>
            <person name="Warren A."/>
            <person name="Jiang C."/>
            <person name="Yuan D."/>
            <person name="Miao W."/>
        </authorList>
    </citation>
    <scope>NUCLEOTIDE SEQUENCE [LARGE SCALE GENOMIC DNA]</scope>
    <source>
        <strain evidence="7">36N120E</strain>
    </source>
</reference>
<dbReference type="PANTHER" id="PTHR21337">
    <property type="entry name" value="PHOSPHO-2-DEHYDRO-3-DEOXYHEPTONATE ALDOLASE 1, 2"/>
    <property type="match status" value="1"/>
</dbReference>
<dbReference type="PANTHER" id="PTHR21337:SF0">
    <property type="entry name" value="PHOSPHO-2-DEHYDRO-3-DEOXYHEPTONATE ALDOLASE"/>
    <property type="match status" value="1"/>
</dbReference>
<dbReference type="InterPro" id="IPR002480">
    <property type="entry name" value="DAHP_synth_2"/>
</dbReference>
<sequence length="517" mass="59998">MNKWTKGSWKNFPVQQQPTYNNLEQLQRELQKIKQVPPVITKEEVQNFKKQLKEVSQGERVILHMGDCAERFTDCTPQIITQKQIFMEICSEIIQNITGKKVLKVGRIAGQFGKPRSQEYDEQGIYNYKGDNINSLDINDRTPDPQKLYQGFLCTLSTVNIIRGNFINFLDDHRNYQSIKNQMTDHFRTLSNHEHVVDVIDLLDKCQDSFNQMYPSEEEIEQHKKCINNRQQYDQESENKHQILLQNINEHGNNLKSEMMRTSHEGLILDLEEAQTFETSQGEFYNLSTDFLWVGLRTNQIDGAHIEYVRGIKNPIGVKIGPQTTEEQFLSICSIVNPENKNNKLIIIPRLGAKNIKNVLPKLIQTKIKNNLNFIWMLDAMHGNTETENSFKVRKIDNIISEIKDFCQILHQYNQQIGGLSLEATHEDVTECLGTGIDSHNLCTNYKTACDPRLNGLQTLQILYEFTNYHNQLINNDTQNYLNQIEQQQDSAYLSQNKSPKQQFQMKQTQNFSSVNA</sequence>
<keyword evidence="8" id="KW-1185">Reference proteome</keyword>
<comment type="caution">
    <text evidence="7">The sequence shown here is derived from an EMBL/GenBank/DDBJ whole genome shotgun (WGS) entry which is preliminary data.</text>
</comment>
<feature type="binding site" evidence="5">
    <location>
        <position position="382"/>
    </location>
    <ligand>
        <name>Mn(2+)</name>
        <dbReference type="ChEBI" id="CHEBI:29035"/>
    </ligand>
</feature>
<dbReference type="GO" id="GO:0003849">
    <property type="term" value="F:3-deoxy-7-phosphoheptulonate synthase activity"/>
    <property type="evidence" value="ECO:0007669"/>
    <property type="project" value="UniProtKB-EC"/>
</dbReference>
<feature type="binding site" evidence="5">
    <location>
        <position position="350"/>
    </location>
    <ligand>
        <name>phosphoenolpyruvate</name>
        <dbReference type="ChEBI" id="CHEBI:58702"/>
    </ligand>
</feature>
<keyword evidence="5" id="KW-0170">Cobalt</keyword>
<evidence type="ECO:0000256" key="6">
    <source>
        <dbReference type="RuleBase" id="RU363071"/>
    </source>
</evidence>
<evidence type="ECO:0000313" key="7">
    <source>
        <dbReference type="EMBL" id="KRX01053.1"/>
    </source>
</evidence>
<keyword evidence="6" id="KW-0028">Amino-acid biosynthesis</keyword>
<evidence type="ECO:0000256" key="2">
    <source>
        <dbReference type="ARBA" id="ARBA00008911"/>
    </source>
</evidence>
<comment type="catalytic activity">
    <reaction evidence="4 6">
        <text>D-erythrose 4-phosphate + phosphoenolpyruvate + H2O = 7-phospho-2-dehydro-3-deoxy-D-arabino-heptonate + phosphate</text>
        <dbReference type="Rhea" id="RHEA:14717"/>
        <dbReference type="ChEBI" id="CHEBI:15377"/>
        <dbReference type="ChEBI" id="CHEBI:16897"/>
        <dbReference type="ChEBI" id="CHEBI:43474"/>
        <dbReference type="ChEBI" id="CHEBI:58394"/>
        <dbReference type="ChEBI" id="CHEBI:58702"/>
        <dbReference type="EC" id="2.5.1.54"/>
    </reaction>
</comment>
<dbReference type="InterPro" id="IPR013785">
    <property type="entry name" value="Aldolase_TIM"/>
</dbReference>
<dbReference type="SUPFAM" id="SSF51569">
    <property type="entry name" value="Aldolase"/>
    <property type="match status" value="1"/>
</dbReference>
<feature type="binding site" evidence="5">
    <location>
        <position position="68"/>
    </location>
    <ligand>
        <name>Mn(2+)</name>
        <dbReference type="ChEBI" id="CHEBI:29035"/>
    </ligand>
</feature>
<accession>A0A0V0QFR7</accession>
<keyword evidence="5" id="KW-0104">Cadmium</keyword>
<dbReference type="GO" id="GO:0008652">
    <property type="term" value="P:amino acid biosynthetic process"/>
    <property type="evidence" value="ECO:0007669"/>
    <property type="project" value="UniProtKB-KW"/>
</dbReference>
<dbReference type="UniPathway" id="UPA00053">
    <property type="reaction ID" value="UER00084"/>
</dbReference>
<dbReference type="EMBL" id="LDAU01000179">
    <property type="protein sequence ID" value="KRX01053.1"/>
    <property type="molecule type" value="Genomic_DNA"/>
</dbReference>
<dbReference type="GO" id="GO:0009423">
    <property type="term" value="P:chorismate biosynthetic process"/>
    <property type="evidence" value="ECO:0007669"/>
    <property type="project" value="UniProtKB-UniPathway"/>
</dbReference>
<feature type="binding site" evidence="5">
    <location>
        <position position="451"/>
    </location>
    <ligand>
        <name>Mn(2+)</name>
        <dbReference type="ChEBI" id="CHEBI:29035"/>
    </ligand>
</feature>
<protein>
    <recommendedName>
        <fullName evidence="6">Phospho-2-dehydro-3-deoxyheptonate aldolase</fullName>
        <ecNumber evidence="6">2.5.1.54</ecNumber>
    </recommendedName>
</protein>
<dbReference type="AlphaFoldDB" id="A0A0V0QFR7"/>
<comment type="cofactor">
    <cofactor evidence="5">
        <name>Mn(2+)</name>
        <dbReference type="ChEBI" id="CHEBI:29035"/>
    </cofactor>
    <cofactor evidence="5">
        <name>Co(2+)</name>
        <dbReference type="ChEBI" id="CHEBI:48828"/>
    </cofactor>
    <cofactor evidence="5">
        <name>Cd(2+)</name>
        <dbReference type="ChEBI" id="CHEBI:48775"/>
    </cofactor>
    <text evidence="5">Binds 1 divalent cation per subunit. The enzyme is active with manganese, cobalt or cadmium ions.</text>
</comment>
<dbReference type="OrthoDB" id="2338at2759"/>
<keyword evidence="3 6" id="KW-0808">Transferase</keyword>
<dbReference type="GO" id="GO:0009073">
    <property type="term" value="P:aromatic amino acid family biosynthetic process"/>
    <property type="evidence" value="ECO:0007669"/>
    <property type="project" value="UniProtKB-KW"/>
</dbReference>
<evidence type="ECO:0000313" key="8">
    <source>
        <dbReference type="Proteomes" id="UP000054937"/>
    </source>
</evidence>
<dbReference type="Gene3D" id="3.20.20.70">
    <property type="entry name" value="Aldolase class I"/>
    <property type="match status" value="2"/>
</dbReference>
<organism evidence="7 8">
    <name type="scientific">Pseudocohnilembus persalinus</name>
    <name type="common">Ciliate</name>
    <dbReference type="NCBI Taxonomy" id="266149"/>
    <lineage>
        <taxon>Eukaryota</taxon>
        <taxon>Sar</taxon>
        <taxon>Alveolata</taxon>
        <taxon>Ciliophora</taxon>
        <taxon>Intramacronucleata</taxon>
        <taxon>Oligohymenophorea</taxon>
        <taxon>Scuticociliatia</taxon>
        <taxon>Philasterida</taxon>
        <taxon>Pseudocohnilembidae</taxon>
        <taxon>Pseudocohnilembus</taxon>
    </lineage>
</organism>
<feature type="binding site" evidence="5">
    <location>
        <position position="423"/>
    </location>
    <ligand>
        <name>Mn(2+)</name>
        <dbReference type="ChEBI" id="CHEBI:29035"/>
    </ligand>
</feature>
<gene>
    <name evidence="7" type="ORF">PPERSA_00801</name>
</gene>
<comment type="similarity">
    <text evidence="2 6">Belongs to the class-II DAHP synthase family.</text>
</comment>
<evidence type="ECO:0000256" key="5">
    <source>
        <dbReference type="PIRSR" id="PIRSR602480-1"/>
    </source>
</evidence>
<feature type="binding site" evidence="5">
    <location>
        <position position="107"/>
    </location>
    <ligand>
        <name>phosphoenolpyruvate</name>
        <dbReference type="ChEBI" id="CHEBI:58702"/>
    </ligand>
</feature>
<proteinExistence type="inferred from homology"/>
<dbReference type="Proteomes" id="UP000054937">
    <property type="component" value="Unassembled WGS sequence"/>
</dbReference>
<dbReference type="Pfam" id="PF01474">
    <property type="entry name" value="DAHP_synth_2"/>
    <property type="match status" value="1"/>
</dbReference>
<dbReference type="InParanoid" id="A0A0V0QFR7"/>
<evidence type="ECO:0000256" key="4">
    <source>
        <dbReference type="ARBA" id="ARBA00047508"/>
    </source>
</evidence>
<comment type="pathway">
    <text evidence="1 6">Metabolic intermediate biosynthesis; chorismate biosynthesis; chorismate from D-erythrose 4-phosphate and phosphoenolpyruvate: step 1/7.</text>
</comment>
<keyword evidence="6" id="KW-0057">Aromatic amino acid biosynthesis</keyword>